<feature type="transmembrane region" description="Helical" evidence="1">
    <location>
        <begin position="49"/>
        <end position="67"/>
    </location>
</feature>
<dbReference type="OrthoDB" id="193898at2"/>
<evidence type="ECO:0000256" key="1">
    <source>
        <dbReference type="SAM" id="Phobius"/>
    </source>
</evidence>
<dbReference type="RefSeq" id="WP_070249637.1">
    <property type="nucleotide sequence ID" value="NZ_LROM01000096.1"/>
</dbReference>
<dbReference type="GO" id="GO:0080120">
    <property type="term" value="P:CAAX-box protein maturation"/>
    <property type="evidence" value="ECO:0007669"/>
    <property type="project" value="UniProtKB-ARBA"/>
</dbReference>
<dbReference type="Pfam" id="PF02517">
    <property type="entry name" value="Rce1-like"/>
    <property type="match status" value="1"/>
</dbReference>
<comment type="caution">
    <text evidence="3">The sequence shown here is derived from an EMBL/GenBank/DDBJ whole genome shotgun (WGS) entry which is preliminary data.</text>
</comment>
<evidence type="ECO:0000313" key="3">
    <source>
        <dbReference type="EMBL" id="OEZ97617.1"/>
    </source>
</evidence>
<dbReference type="GO" id="GO:0006508">
    <property type="term" value="P:proteolysis"/>
    <property type="evidence" value="ECO:0007669"/>
    <property type="project" value="UniProtKB-KW"/>
</dbReference>
<sequence length="286" mass="30342">MDIAHYPPATTGLTRFTVVRIVLALLAVCLPVALVLIASNQIADKALRAYWPPLLATALGVTGYLYCVRKLEQRVASELGGAALRRELGMGLGLGTLLFLAVMALAATGGIQWLGFGGWRTLPKSLTEMLFVAVIEEIVFRGVLLRITERAVGSWAALIVSALLFGLAHVPNDGVTALAVINTVVAGLLFGAAYLATRRLWLTIGIHFAWNFVSSGVFSVPTSGNPGHGLLQLQFTGPTWLTGGAYGLEASAATLVVLAVATAWLLRQARRAHHLAPRRGGKNTTL</sequence>
<feature type="transmembrane region" description="Helical" evidence="1">
    <location>
        <begin position="21"/>
        <end position="43"/>
    </location>
</feature>
<gene>
    <name evidence="3" type="ORF">DUPY_34500</name>
</gene>
<feature type="transmembrane region" description="Helical" evidence="1">
    <location>
        <begin position="240"/>
        <end position="266"/>
    </location>
</feature>
<feature type="transmembrane region" description="Helical" evidence="1">
    <location>
        <begin position="176"/>
        <end position="195"/>
    </location>
</feature>
<feature type="transmembrane region" description="Helical" evidence="1">
    <location>
        <begin position="126"/>
        <end position="144"/>
    </location>
</feature>
<feature type="transmembrane region" description="Helical" evidence="1">
    <location>
        <begin position="151"/>
        <end position="170"/>
    </location>
</feature>
<protein>
    <submittedName>
        <fullName evidence="3">CAAX amino terminal protease self-immunity</fullName>
    </submittedName>
</protein>
<keyword evidence="1" id="KW-1133">Transmembrane helix</keyword>
<name>A0A1E7WGM0_9BURK</name>
<keyword evidence="3" id="KW-0645">Protease</keyword>
<keyword evidence="1" id="KW-0812">Transmembrane</keyword>
<dbReference type="Proteomes" id="UP000175989">
    <property type="component" value="Unassembled WGS sequence"/>
</dbReference>
<reference evidence="4" key="1">
    <citation type="journal article" date="2016" name="Front. Microbiol.">
        <title>Molecular Keys to the Janthinobacterium and Duganella spp. Interaction with the Plant Pathogen Fusarium graminearum.</title>
        <authorList>
            <person name="Haack F.S."/>
            <person name="Poehlein A."/>
            <person name="Kroger C."/>
            <person name="Voigt C.A."/>
            <person name="Piepenbring M."/>
            <person name="Bode H.B."/>
            <person name="Daniel R."/>
            <person name="Schafer W."/>
            <person name="Streit W.R."/>
        </authorList>
    </citation>
    <scope>NUCLEOTIDE SEQUENCE [LARGE SCALE GENOMIC DNA]</scope>
    <source>
        <strain evidence="4">T54</strain>
    </source>
</reference>
<accession>A0A1E7WGM0</accession>
<evidence type="ECO:0000313" key="4">
    <source>
        <dbReference type="Proteomes" id="UP000175989"/>
    </source>
</evidence>
<dbReference type="GO" id="GO:0004175">
    <property type="term" value="F:endopeptidase activity"/>
    <property type="evidence" value="ECO:0007669"/>
    <property type="project" value="UniProtKB-ARBA"/>
</dbReference>
<proteinExistence type="predicted"/>
<dbReference type="PANTHER" id="PTHR39430">
    <property type="entry name" value="MEMBRANE-ASSOCIATED PROTEASE-RELATED"/>
    <property type="match status" value="1"/>
</dbReference>
<dbReference type="EMBL" id="LROM01000096">
    <property type="protein sequence ID" value="OEZ97617.1"/>
    <property type="molecule type" value="Genomic_DNA"/>
</dbReference>
<keyword evidence="4" id="KW-1185">Reference proteome</keyword>
<keyword evidence="3" id="KW-0378">Hydrolase</keyword>
<evidence type="ECO:0000259" key="2">
    <source>
        <dbReference type="Pfam" id="PF02517"/>
    </source>
</evidence>
<feature type="transmembrane region" description="Helical" evidence="1">
    <location>
        <begin position="88"/>
        <end position="114"/>
    </location>
</feature>
<dbReference type="AlphaFoldDB" id="A0A1E7WGM0"/>
<keyword evidence="1" id="KW-0472">Membrane</keyword>
<dbReference type="InterPro" id="IPR003675">
    <property type="entry name" value="Rce1/LyrA-like_dom"/>
</dbReference>
<feature type="domain" description="CAAX prenyl protease 2/Lysostaphin resistance protein A-like" evidence="2">
    <location>
        <begin position="122"/>
        <end position="213"/>
    </location>
</feature>
<dbReference type="PANTHER" id="PTHR39430:SF1">
    <property type="entry name" value="PROTEASE"/>
    <property type="match status" value="1"/>
</dbReference>
<feature type="transmembrane region" description="Helical" evidence="1">
    <location>
        <begin position="200"/>
        <end position="220"/>
    </location>
</feature>
<organism evidence="3 4">
    <name type="scientific">Duganella phyllosphaerae</name>
    <dbReference type="NCBI Taxonomy" id="762836"/>
    <lineage>
        <taxon>Bacteria</taxon>
        <taxon>Pseudomonadati</taxon>
        <taxon>Pseudomonadota</taxon>
        <taxon>Betaproteobacteria</taxon>
        <taxon>Burkholderiales</taxon>
        <taxon>Oxalobacteraceae</taxon>
        <taxon>Telluria group</taxon>
        <taxon>Duganella</taxon>
    </lineage>
</organism>